<accession>A0ABV6YJI2</accession>
<gene>
    <name evidence="1" type="ORF">ACFL6M_02750</name>
</gene>
<proteinExistence type="predicted"/>
<reference evidence="1 2" key="1">
    <citation type="submission" date="2024-09" db="EMBL/GenBank/DDBJ databases">
        <authorList>
            <person name="D'Angelo T."/>
        </authorList>
    </citation>
    <scope>NUCLEOTIDE SEQUENCE [LARGE SCALE GENOMIC DNA]</scope>
    <source>
        <strain evidence="1">SAG AM-320-E07</strain>
    </source>
</reference>
<dbReference type="Pfam" id="PF09855">
    <property type="entry name" value="Zn_ribbon_13"/>
    <property type="match status" value="1"/>
</dbReference>
<dbReference type="Proteomes" id="UP001593833">
    <property type="component" value="Unassembled WGS sequence"/>
</dbReference>
<organism evidence="1 2">
    <name type="scientific">Eiseniibacteriota bacterium</name>
    <dbReference type="NCBI Taxonomy" id="2212470"/>
    <lineage>
        <taxon>Bacteria</taxon>
        <taxon>Candidatus Eiseniibacteriota</taxon>
    </lineage>
</organism>
<protein>
    <submittedName>
        <fullName evidence="1">Zinc ribbon domain-containing protein</fullName>
    </submittedName>
</protein>
<keyword evidence="2" id="KW-1185">Reference proteome</keyword>
<name>A0ABV6YJI2_UNCEI</name>
<dbReference type="InterPro" id="IPR018652">
    <property type="entry name" value="DUF2082_NA-bd_Znr"/>
</dbReference>
<sequence>MHVDEMMATRFVCAKCRAQGAKTKRFAATGTGLSKLFDIQHNKFVAVSCLKCGYTEIYDPTVLEGRSNLGTVLDVLFGG</sequence>
<comment type="caution">
    <text evidence="1">The sequence shown here is derived from an EMBL/GenBank/DDBJ whole genome shotgun (WGS) entry which is preliminary data.</text>
</comment>
<evidence type="ECO:0000313" key="1">
    <source>
        <dbReference type="EMBL" id="MFC1572497.1"/>
    </source>
</evidence>
<dbReference type="EMBL" id="JBHPKH010000018">
    <property type="protein sequence ID" value="MFC1572497.1"/>
    <property type="molecule type" value="Genomic_DNA"/>
</dbReference>
<evidence type="ECO:0000313" key="2">
    <source>
        <dbReference type="Proteomes" id="UP001593833"/>
    </source>
</evidence>